<gene>
    <name evidence="1" type="ORF">HXA33_09045</name>
</gene>
<accession>A0A9Q4B2A0</accession>
<dbReference type="AlphaFoldDB" id="A0A9Q4B2A0"/>
<name>A0A9Q4B2A0_SALAG</name>
<keyword evidence="2" id="KW-1185">Reference proteome</keyword>
<proteinExistence type="predicted"/>
<comment type="caution">
    <text evidence="1">The sequence shown here is derived from an EMBL/GenBank/DDBJ whole genome shotgun (WGS) entry which is preliminary data.</text>
</comment>
<dbReference type="RefSeq" id="WP_257821237.1">
    <property type="nucleotide sequence ID" value="NZ_JABXYM010000001.1"/>
</dbReference>
<reference evidence="1" key="1">
    <citation type="submission" date="2020-06" db="EMBL/GenBank/DDBJ databases">
        <title>Insight into the genomes of haloalkaliphilic bacilli from Kenyan soda lakes.</title>
        <authorList>
            <person name="Mwirichia R."/>
            <person name="Villamizar G.C."/>
            <person name="Poehlein A."/>
            <person name="Mugweru J."/>
            <person name="Kipnyargis A."/>
            <person name="Kiplimo D."/>
            <person name="Orwa P."/>
            <person name="Daniel R."/>
        </authorList>
    </citation>
    <scope>NUCLEOTIDE SEQUENCE</scope>
    <source>
        <strain evidence="1">B1096_S55</strain>
    </source>
</reference>
<dbReference type="EMBL" id="JABXYM010000001">
    <property type="protein sequence ID" value="MCR6096702.1"/>
    <property type="molecule type" value="Genomic_DNA"/>
</dbReference>
<evidence type="ECO:0000313" key="1">
    <source>
        <dbReference type="EMBL" id="MCR6096702.1"/>
    </source>
</evidence>
<organism evidence="1 2">
    <name type="scientific">Salipaludibacillus agaradhaerens</name>
    <name type="common">Bacillus agaradhaerens</name>
    <dbReference type="NCBI Taxonomy" id="76935"/>
    <lineage>
        <taxon>Bacteria</taxon>
        <taxon>Bacillati</taxon>
        <taxon>Bacillota</taxon>
        <taxon>Bacilli</taxon>
        <taxon>Bacillales</taxon>
        <taxon>Bacillaceae</taxon>
    </lineage>
</organism>
<evidence type="ECO:0000313" key="2">
    <source>
        <dbReference type="Proteomes" id="UP001057753"/>
    </source>
</evidence>
<dbReference type="Proteomes" id="UP001057753">
    <property type="component" value="Unassembled WGS sequence"/>
</dbReference>
<sequence>MTSSTAHYTTKVRHKKIALALGRLLNKKELDLVKWIDEKQKLKQKTKQKKF</sequence>
<protein>
    <submittedName>
        <fullName evidence="1">Uncharacterized protein</fullName>
    </submittedName>
</protein>